<protein>
    <submittedName>
        <fullName evidence="2">Uncharacterized protein</fullName>
    </submittedName>
</protein>
<sequence length="193" mass="21289">MVVEYPWLMVVFSSTMAAFIGIRKMEKAHLLMPHQISIGVAVGWTMLTSVLGAFGVVDEFKPTEYLHIGGVFLPQQFTFLLSLFLRGEVGFGHILFGVVALLVAVSLLIARSTLDFPVDILTCVCGSIMLCSSFLFSFINSRVKTMLCLWGTLVLLPVVLQSETPPVLALVLCEELSLLNVKLKLSSKVEKRH</sequence>
<proteinExistence type="predicted"/>
<gene>
    <name evidence="2" type="ORF">QSP1433_LOCUS1789</name>
</gene>
<reference evidence="2" key="1">
    <citation type="submission" date="2021-01" db="EMBL/GenBank/DDBJ databases">
        <authorList>
            <person name="Corre E."/>
            <person name="Pelletier E."/>
            <person name="Niang G."/>
            <person name="Scheremetjew M."/>
            <person name="Finn R."/>
            <person name="Kale V."/>
            <person name="Holt S."/>
            <person name="Cochrane G."/>
            <person name="Meng A."/>
            <person name="Brown T."/>
            <person name="Cohen L."/>
        </authorList>
    </citation>
    <scope>NUCLEOTIDE SEQUENCE</scope>
    <source>
        <strain evidence="2">NY070348D</strain>
    </source>
</reference>
<keyword evidence="1" id="KW-0812">Transmembrane</keyword>
<evidence type="ECO:0000313" key="2">
    <source>
        <dbReference type="EMBL" id="CAD9666645.1"/>
    </source>
</evidence>
<feature type="transmembrane region" description="Helical" evidence="1">
    <location>
        <begin position="66"/>
        <end position="84"/>
    </location>
</feature>
<dbReference type="AlphaFoldDB" id="A0A7S2W3U0"/>
<feature type="transmembrane region" description="Helical" evidence="1">
    <location>
        <begin position="6"/>
        <end position="22"/>
    </location>
</feature>
<organism evidence="2">
    <name type="scientific">Mucochytrium quahogii</name>
    <dbReference type="NCBI Taxonomy" id="96639"/>
    <lineage>
        <taxon>Eukaryota</taxon>
        <taxon>Sar</taxon>
        <taxon>Stramenopiles</taxon>
        <taxon>Bigyra</taxon>
        <taxon>Labyrinthulomycetes</taxon>
        <taxon>Thraustochytrida</taxon>
        <taxon>Thraustochytriidae</taxon>
        <taxon>Mucochytrium</taxon>
    </lineage>
</organism>
<feature type="transmembrane region" description="Helical" evidence="1">
    <location>
        <begin position="34"/>
        <end position="54"/>
    </location>
</feature>
<feature type="transmembrane region" description="Helical" evidence="1">
    <location>
        <begin position="116"/>
        <end position="136"/>
    </location>
</feature>
<dbReference type="EMBL" id="HBHK01003048">
    <property type="protein sequence ID" value="CAD9666645.1"/>
    <property type="molecule type" value="Transcribed_RNA"/>
</dbReference>
<evidence type="ECO:0000256" key="1">
    <source>
        <dbReference type="SAM" id="Phobius"/>
    </source>
</evidence>
<accession>A0A7S2W3U0</accession>
<feature type="transmembrane region" description="Helical" evidence="1">
    <location>
        <begin position="91"/>
        <end position="110"/>
    </location>
</feature>
<keyword evidence="1" id="KW-0472">Membrane</keyword>
<keyword evidence="1" id="KW-1133">Transmembrane helix</keyword>
<name>A0A7S2W3U0_9STRA</name>